<comment type="caution">
    <text evidence="1">The sequence shown here is derived from an EMBL/GenBank/DDBJ whole genome shotgun (WGS) entry which is preliminary data.</text>
</comment>
<gene>
    <name evidence="1" type="ORF">RIMI_LOCUS12459257</name>
</gene>
<evidence type="ECO:0000313" key="1">
    <source>
        <dbReference type="EMBL" id="CAJ0949099.1"/>
    </source>
</evidence>
<organism evidence="1 2">
    <name type="scientific">Ranitomeya imitator</name>
    <name type="common">mimic poison frog</name>
    <dbReference type="NCBI Taxonomy" id="111125"/>
    <lineage>
        <taxon>Eukaryota</taxon>
        <taxon>Metazoa</taxon>
        <taxon>Chordata</taxon>
        <taxon>Craniata</taxon>
        <taxon>Vertebrata</taxon>
        <taxon>Euteleostomi</taxon>
        <taxon>Amphibia</taxon>
        <taxon>Batrachia</taxon>
        <taxon>Anura</taxon>
        <taxon>Neobatrachia</taxon>
        <taxon>Hyloidea</taxon>
        <taxon>Dendrobatidae</taxon>
        <taxon>Dendrobatinae</taxon>
        <taxon>Ranitomeya</taxon>
    </lineage>
</organism>
<protein>
    <submittedName>
        <fullName evidence="1">Uncharacterized protein</fullName>
    </submittedName>
</protein>
<sequence length="191" mass="20971">MLATPLRHLGSFPRCITGNGSIVSVTSIGKVARDAGSLYTPQHKMFATRLACLRSVPTLVRPALIQPSPALRNTTIKTHQWSSQPNQGYSTKTRFGIRRAKTAREEIKEAAFEPSMGTAARFFETCGLSILSMLLQHFLPEGYRHTIRFTYDHDQRYDLAVIVVDATGRLIVAGSAVVGLGSTVLLWIGDV</sequence>
<dbReference type="EMBL" id="CAUEEQ010029590">
    <property type="protein sequence ID" value="CAJ0949099.1"/>
    <property type="molecule type" value="Genomic_DNA"/>
</dbReference>
<dbReference type="Proteomes" id="UP001176940">
    <property type="component" value="Unassembled WGS sequence"/>
</dbReference>
<reference evidence="1" key="1">
    <citation type="submission" date="2023-07" db="EMBL/GenBank/DDBJ databases">
        <authorList>
            <person name="Stuckert A."/>
        </authorList>
    </citation>
    <scope>NUCLEOTIDE SEQUENCE</scope>
</reference>
<evidence type="ECO:0000313" key="2">
    <source>
        <dbReference type="Proteomes" id="UP001176940"/>
    </source>
</evidence>
<keyword evidence="2" id="KW-1185">Reference proteome</keyword>
<accession>A0ABN9LRV2</accession>
<name>A0ABN9LRV2_9NEOB</name>
<proteinExistence type="predicted"/>